<dbReference type="AlphaFoldDB" id="H2ZGE0"/>
<dbReference type="InParanoid" id="H2ZGE0"/>
<sequence length="122" mass="13305">MEITNADVVRLANALSVKCSLNIIVDDKTQCSSDLLLSLYYAIMGELPTGVLSDCITEESKVHNVACVIDTLANEYLHVDLSHLSPELIIKGDTITLYNMLEILDGVLEFMLEQISSNGDSG</sequence>
<organism evidence="2 3">
    <name type="scientific">Ciona savignyi</name>
    <name type="common">Pacific transparent sea squirt</name>
    <dbReference type="NCBI Taxonomy" id="51511"/>
    <lineage>
        <taxon>Eukaryota</taxon>
        <taxon>Metazoa</taxon>
        <taxon>Chordata</taxon>
        <taxon>Tunicata</taxon>
        <taxon>Ascidiacea</taxon>
        <taxon>Phlebobranchia</taxon>
        <taxon>Cionidae</taxon>
        <taxon>Ciona</taxon>
    </lineage>
</organism>
<dbReference type="GeneTree" id="ENSGT00390000005412"/>
<reference evidence="2" key="2">
    <citation type="submission" date="2025-08" db="UniProtKB">
        <authorList>
            <consortium name="Ensembl"/>
        </authorList>
    </citation>
    <scope>IDENTIFICATION</scope>
</reference>
<proteinExistence type="predicted"/>
<dbReference type="GO" id="GO:0000922">
    <property type="term" value="C:spindle pole"/>
    <property type="evidence" value="ECO:0007669"/>
    <property type="project" value="InterPro"/>
</dbReference>
<dbReference type="HOGENOM" id="CLU_2031787_0_0_1"/>
<feature type="domain" description="DUF5745" evidence="1">
    <location>
        <begin position="51"/>
        <end position="107"/>
    </location>
</feature>
<dbReference type="OMA" id="PKETANC"/>
<dbReference type="InterPro" id="IPR026619">
    <property type="entry name" value="CEP95"/>
</dbReference>
<name>H2ZGE0_CIOSA</name>
<dbReference type="GO" id="GO:0005813">
    <property type="term" value="C:centrosome"/>
    <property type="evidence" value="ECO:0007669"/>
    <property type="project" value="InterPro"/>
</dbReference>
<reference evidence="3" key="1">
    <citation type="submission" date="2003-08" db="EMBL/GenBank/DDBJ databases">
        <authorList>
            <person name="Birren B."/>
            <person name="Nusbaum C."/>
            <person name="Abebe A."/>
            <person name="Abouelleil A."/>
            <person name="Adekoya E."/>
            <person name="Ait-zahra M."/>
            <person name="Allen N."/>
            <person name="Allen T."/>
            <person name="An P."/>
            <person name="Anderson M."/>
            <person name="Anderson S."/>
            <person name="Arachchi H."/>
            <person name="Armbruster J."/>
            <person name="Bachantsang P."/>
            <person name="Baldwin J."/>
            <person name="Barry A."/>
            <person name="Bayul T."/>
            <person name="Blitshsteyn B."/>
            <person name="Bloom T."/>
            <person name="Blye J."/>
            <person name="Boguslavskiy L."/>
            <person name="Borowsky M."/>
            <person name="Boukhgalter B."/>
            <person name="Brunache A."/>
            <person name="Butler J."/>
            <person name="Calixte N."/>
            <person name="Calvo S."/>
            <person name="Camarata J."/>
            <person name="Campo K."/>
            <person name="Chang J."/>
            <person name="Cheshatsang Y."/>
            <person name="Citroen M."/>
            <person name="Collymore A."/>
            <person name="Considine T."/>
            <person name="Cook A."/>
            <person name="Cooke P."/>
            <person name="Corum B."/>
            <person name="Cuomo C."/>
            <person name="David R."/>
            <person name="Dawoe T."/>
            <person name="Degray S."/>
            <person name="Dodge S."/>
            <person name="Dooley K."/>
            <person name="Dorje P."/>
            <person name="Dorjee K."/>
            <person name="Dorris L."/>
            <person name="Duffey N."/>
            <person name="Dupes A."/>
            <person name="Elkins T."/>
            <person name="Engels R."/>
            <person name="Erickson J."/>
            <person name="Farina A."/>
            <person name="Faro S."/>
            <person name="Ferreira P."/>
            <person name="Fischer H."/>
            <person name="Fitzgerald M."/>
            <person name="Foley K."/>
            <person name="Gage D."/>
            <person name="Galagan J."/>
            <person name="Gearin G."/>
            <person name="Gnerre S."/>
            <person name="Gnirke A."/>
            <person name="Goyette A."/>
            <person name="Graham J."/>
            <person name="Grandbois E."/>
            <person name="Gyaltsen K."/>
            <person name="Hafez N."/>
            <person name="Hagopian D."/>
            <person name="Hagos B."/>
            <person name="Hall J."/>
            <person name="Hatcher B."/>
            <person name="Heller A."/>
            <person name="Higgins H."/>
            <person name="Honan T."/>
            <person name="Horn A."/>
            <person name="Houde N."/>
            <person name="Hughes L."/>
            <person name="Hulme W."/>
            <person name="Husby E."/>
            <person name="Iliev I."/>
            <person name="Jaffe D."/>
            <person name="Jones C."/>
            <person name="Kamal M."/>
            <person name="Kamat A."/>
            <person name="Kamvysselis M."/>
            <person name="Karlsson E."/>
            <person name="Kells C."/>
            <person name="Kieu A."/>
            <person name="Kisner P."/>
            <person name="Kodira C."/>
            <person name="Kulbokas E."/>
            <person name="Labutti K."/>
            <person name="Lama D."/>
            <person name="Landers T."/>
            <person name="Leger J."/>
            <person name="Levine S."/>
            <person name="Lewis D."/>
            <person name="Lewis T."/>
            <person name="Lindblad-toh K."/>
            <person name="Liu X."/>
            <person name="Lokyitsang T."/>
            <person name="Lokyitsang Y."/>
            <person name="Lucien O."/>
            <person name="Lui A."/>
            <person name="Ma L.J."/>
            <person name="Mabbitt R."/>
            <person name="Macdonald J."/>
            <person name="Maclean C."/>
            <person name="Major J."/>
            <person name="Manning J."/>
            <person name="Marabella R."/>
            <person name="Maru K."/>
            <person name="Matthews C."/>
            <person name="Mauceli E."/>
            <person name="Mccarthy M."/>
            <person name="Mcdonough S."/>
            <person name="Mcghee T."/>
            <person name="Meldrim J."/>
            <person name="Meneus L."/>
            <person name="Mesirov J."/>
            <person name="Mihalev A."/>
            <person name="Mihova T."/>
            <person name="Mikkelsen T."/>
            <person name="Mlenga V."/>
            <person name="Moru K."/>
            <person name="Mozes J."/>
            <person name="Mulrain L."/>
            <person name="Munson G."/>
            <person name="Naylor J."/>
            <person name="Newes C."/>
            <person name="Nguyen C."/>
            <person name="Nguyen N."/>
            <person name="Nguyen T."/>
            <person name="Nicol R."/>
            <person name="Nielsen C."/>
            <person name="Nizzari M."/>
            <person name="Norbu C."/>
            <person name="Norbu N."/>
            <person name="O'donnell P."/>
            <person name="Okoawo O."/>
            <person name="O'leary S."/>
            <person name="Omotosho B."/>
            <person name="O'neill K."/>
            <person name="Osman S."/>
            <person name="Parker S."/>
            <person name="Perrin D."/>
            <person name="Phunkhang P."/>
            <person name="Piqani B."/>
            <person name="Purcell S."/>
            <person name="Rachupka T."/>
            <person name="Ramasamy U."/>
            <person name="Rameau R."/>
            <person name="Ray V."/>
            <person name="Raymond C."/>
            <person name="Retta R."/>
            <person name="Richardson S."/>
            <person name="Rise C."/>
            <person name="Rodriguez J."/>
            <person name="Rogers J."/>
            <person name="Rogov P."/>
            <person name="Rutman M."/>
            <person name="Schupbach R."/>
            <person name="Seaman C."/>
            <person name="Settipalli S."/>
            <person name="Sharpe T."/>
            <person name="Sheridan J."/>
            <person name="Sherpa N."/>
            <person name="Shi J."/>
            <person name="Smirnov S."/>
            <person name="Smith C."/>
            <person name="Sougnez C."/>
            <person name="Spencer B."/>
            <person name="Stalker J."/>
            <person name="Stange-thomann N."/>
            <person name="Stavropoulos S."/>
            <person name="Stetson K."/>
            <person name="Stone C."/>
            <person name="Stone S."/>
            <person name="Stubbs M."/>
            <person name="Talamas J."/>
            <person name="Tchuinga P."/>
            <person name="Tenzing P."/>
            <person name="Tesfaye S."/>
            <person name="Theodore J."/>
            <person name="Thoulutsang Y."/>
            <person name="Topham K."/>
            <person name="Towey S."/>
            <person name="Tsamla T."/>
            <person name="Tsomo N."/>
            <person name="Vallee D."/>
            <person name="Vassiliev H."/>
            <person name="Venkataraman V."/>
            <person name="Vinson J."/>
            <person name="Vo A."/>
            <person name="Wade C."/>
            <person name="Wang S."/>
            <person name="Wangchuk T."/>
            <person name="Wangdi T."/>
            <person name="Whittaker C."/>
            <person name="Wilkinson J."/>
            <person name="Wu Y."/>
            <person name="Wyman D."/>
            <person name="Yadav S."/>
            <person name="Yang S."/>
            <person name="Yang X."/>
            <person name="Yeager S."/>
            <person name="Yee E."/>
            <person name="Young G."/>
            <person name="Zainoun J."/>
            <person name="Zembeck L."/>
            <person name="Zimmer A."/>
            <person name="Zody M."/>
            <person name="Lander E."/>
        </authorList>
    </citation>
    <scope>NUCLEOTIDE SEQUENCE [LARGE SCALE GENOMIC DNA]</scope>
</reference>
<protein>
    <recommendedName>
        <fullName evidence="1">DUF5745 domain-containing protein</fullName>
    </recommendedName>
</protein>
<evidence type="ECO:0000259" key="1">
    <source>
        <dbReference type="Pfam" id="PF19016"/>
    </source>
</evidence>
<dbReference type="PANTHER" id="PTHR22545">
    <property type="entry name" value="CENTROSOMAL PROTEIN OF 95 KDA"/>
    <property type="match status" value="1"/>
</dbReference>
<evidence type="ECO:0000313" key="2">
    <source>
        <dbReference type="Ensembl" id="ENSCSAVP00000016656.1"/>
    </source>
</evidence>
<evidence type="ECO:0000313" key="3">
    <source>
        <dbReference type="Proteomes" id="UP000007875"/>
    </source>
</evidence>
<dbReference type="Pfam" id="PF19016">
    <property type="entry name" value="DUF5745"/>
    <property type="match status" value="1"/>
</dbReference>
<dbReference type="Proteomes" id="UP000007875">
    <property type="component" value="Unassembled WGS sequence"/>
</dbReference>
<accession>H2ZGE0</accession>
<reference evidence="2" key="3">
    <citation type="submission" date="2025-09" db="UniProtKB">
        <authorList>
            <consortium name="Ensembl"/>
        </authorList>
    </citation>
    <scope>IDENTIFICATION</scope>
</reference>
<keyword evidence="3" id="KW-1185">Reference proteome</keyword>
<dbReference type="Ensembl" id="ENSCSAVT00000016837.1">
    <property type="protein sequence ID" value="ENSCSAVP00000016656.1"/>
    <property type="gene ID" value="ENSCSAVG00000009785.1"/>
</dbReference>
<dbReference type="PANTHER" id="PTHR22545:SF0">
    <property type="entry name" value="CENTROSOMAL PROTEIN OF 95 KDA"/>
    <property type="match status" value="1"/>
</dbReference>
<dbReference type="InterPro" id="IPR044039">
    <property type="entry name" value="DUF5745"/>
</dbReference>